<evidence type="ECO:0000313" key="3">
    <source>
        <dbReference type="Proteomes" id="UP000501991"/>
    </source>
</evidence>
<keyword evidence="3" id="KW-1185">Reference proteome</keyword>
<name>A0A6C1B8S6_9RHOO</name>
<organism evidence="2 3">
    <name type="scientific">Nitrogeniibacter mangrovi</name>
    <dbReference type="NCBI Taxonomy" id="2016596"/>
    <lineage>
        <taxon>Bacteria</taxon>
        <taxon>Pseudomonadati</taxon>
        <taxon>Pseudomonadota</taxon>
        <taxon>Betaproteobacteria</taxon>
        <taxon>Rhodocyclales</taxon>
        <taxon>Zoogloeaceae</taxon>
        <taxon>Nitrogeniibacter</taxon>
    </lineage>
</organism>
<dbReference type="EMBL" id="CP048836">
    <property type="protein sequence ID" value="QID19235.1"/>
    <property type="molecule type" value="Genomic_DNA"/>
</dbReference>
<dbReference type="PANTHER" id="PTHR11102:SF160">
    <property type="entry name" value="ERAD-ASSOCIATED E3 UBIQUITIN-PROTEIN LIGASE COMPONENT HRD3"/>
    <property type="match status" value="1"/>
</dbReference>
<gene>
    <name evidence="2" type="ORF">G3580_17390</name>
</gene>
<evidence type="ECO:0000313" key="2">
    <source>
        <dbReference type="EMBL" id="QID19235.1"/>
    </source>
</evidence>
<dbReference type="InterPro" id="IPR011990">
    <property type="entry name" value="TPR-like_helical_dom_sf"/>
</dbReference>
<dbReference type="SMART" id="SM00671">
    <property type="entry name" value="SEL1"/>
    <property type="match status" value="2"/>
</dbReference>
<dbReference type="Pfam" id="PF08238">
    <property type="entry name" value="Sel1"/>
    <property type="match status" value="2"/>
</dbReference>
<feature type="signal peptide" evidence="1">
    <location>
        <begin position="1"/>
        <end position="23"/>
    </location>
</feature>
<dbReference type="SUPFAM" id="SSF81901">
    <property type="entry name" value="HCP-like"/>
    <property type="match status" value="1"/>
</dbReference>
<sequence length="242" mass="25445">MPAPLIRAAALAATLALAAPAHALIPPTSCGGPPNENGEVSDLSMDYWVHQPASSTMCAYGYWAEKCGDHATAMAIFDKCIDAGFVGAMIWKALMLESGVAVERDDAAAAELMRRAAHSDDTDYATLGKLHWATALYLGKGVKRDEAEAMKWFREAAAEGDPDAQHFLETGNHTADRDLQGRSVAGQLAAQGPQGQKLAPVDTPPVAPAPATPMGRIVALLAALVISGAVYRAWPRRAEASA</sequence>
<dbReference type="AlphaFoldDB" id="A0A6C1B8S6"/>
<accession>A0A6C1B8S6</accession>
<dbReference type="InterPro" id="IPR006597">
    <property type="entry name" value="Sel1-like"/>
</dbReference>
<keyword evidence="1" id="KW-0732">Signal</keyword>
<reference evidence="2 3" key="1">
    <citation type="submission" date="2020-02" db="EMBL/GenBank/DDBJ databases">
        <title>Nitrogenibacter mangrovi gen. nov., sp. nov. isolated from mangrove sediment, a denitrifying betaproteobacterium.</title>
        <authorList>
            <person name="Liao H."/>
            <person name="Tian Y."/>
        </authorList>
    </citation>
    <scope>NUCLEOTIDE SEQUENCE [LARGE SCALE GENOMIC DNA]</scope>
    <source>
        <strain evidence="2 3">M9-3-2</strain>
    </source>
</reference>
<dbReference type="InterPro" id="IPR050767">
    <property type="entry name" value="Sel1_AlgK"/>
</dbReference>
<proteinExistence type="predicted"/>
<protein>
    <submittedName>
        <fullName evidence="2">Sel1 repeat family protein</fullName>
    </submittedName>
</protein>
<dbReference type="RefSeq" id="WP_173767634.1">
    <property type="nucleotide sequence ID" value="NZ_CP048836.1"/>
</dbReference>
<dbReference type="KEGG" id="azq:G3580_17390"/>
<feature type="chain" id="PRO_5025364323" evidence="1">
    <location>
        <begin position="24"/>
        <end position="242"/>
    </location>
</feature>
<dbReference type="Gene3D" id="1.25.40.10">
    <property type="entry name" value="Tetratricopeptide repeat domain"/>
    <property type="match status" value="1"/>
</dbReference>
<evidence type="ECO:0000256" key="1">
    <source>
        <dbReference type="SAM" id="SignalP"/>
    </source>
</evidence>
<dbReference type="Proteomes" id="UP000501991">
    <property type="component" value="Chromosome"/>
</dbReference>
<dbReference type="PANTHER" id="PTHR11102">
    <property type="entry name" value="SEL-1-LIKE PROTEIN"/>
    <property type="match status" value="1"/>
</dbReference>